<name>A0A931FGP1_9ACTN</name>
<dbReference type="AlphaFoldDB" id="A0A931FGP1"/>
<sequence length="97" mass="10727">MLFLVVDVQWIDRSSARVLVFVARRLRAESVGRVFSARHVQEDLAGLPLLLLRGLGEPDARVLLDCLLPGPIDPRVRDQIVAETRGNPLALHELPAA</sequence>
<proteinExistence type="predicted"/>
<accession>A0A931FGP1</accession>
<evidence type="ECO:0000313" key="2">
    <source>
        <dbReference type="Proteomes" id="UP000657385"/>
    </source>
</evidence>
<gene>
    <name evidence="1" type="ORF">I2501_32910</name>
</gene>
<comment type="caution">
    <text evidence="1">The sequence shown here is derived from an EMBL/GenBank/DDBJ whole genome shotgun (WGS) entry which is preliminary data.</text>
</comment>
<protein>
    <submittedName>
        <fullName evidence="1">Uncharacterized protein</fullName>
    </submittedName>
</protein>
<dbReference type="RefSeq" id="WP_196197974.1">
    <property type="nucleotide sequence ID" value="NZ_JADPRT010000018.1"/>
</dbReference>
<organism evidence="1 2">
    <name type="scientific">Streptacidiphilus fuscans</name>
    <dbReference type="NCBI Taxonomy" id="2789292"/>
    <lineage>
        <taxon>Bacteria</taxon>
        <taxon>Bacillati</taxon>
        <taxon>Actinomycetota</taxon>
        <taxon>Actinomycetes</taxon>
        <taxon>Kitasatosporales</taxon>
        <taxon>Streptomycetaceae</taxon>
        <taxon>Streptacidiphilus</taxon>
    </lineage>
</organism>
<reference evidence="1" key="1">
    <citation type="submission" date="2020-11" db="EMBL/GenBank/DDBJ databases">
        <title>Isolation and identification of active actinomycetes.</title>
        <authorList>
            <person name="Yu B."/>
        </authorList>
    </citation>
    <scope>NUCLEOTIDE SEQUENCE</scope>
    <source>
        <strain evidence="1">NEAU-YB345</strain>
    </source>
</reference>
<dbReference type="Proteomes" id="UP000657385">
    <property type="component" value="Unassembled WGS sequence"/>
</dbReference>
<keyword evidence="2" id="KW-1185">Reference proteome</keyword>
<evidence type="ECO:0000313" key="1">
    <source>
        <dbReference type="EMBL" id="MBF9072828.1"/>
    </source>
</evidence>
<dbReference type="EMBL" id="JADPRT010000018">
    <property type="protein sequence ID" value="MBF9072828.1"/>
    <property type="molecule type" value="Genomic_DNA"/>
</dbReference>